<evidence type="ECO:0000313" key="1">
    <source>
        <dbReference type="EMBL" id="TCO14509.1"/>
    </source>
</evidence>
<gene>
    <name evidence="1" type="ORF">EV666_10315</name>
</gene>
<accession>A0A4R2GUP0</accession>
<sequence>MGPEFDKSIWADGIHKPERKGSMFQPSRFDDVLRRPESGRAYPRESILLKRFGYNPLRNGVDMAIHLVPSTSTGQLPPHRRLDAYIAY</sequence>
<dbReference type="Proteomes" id="UP000294881">
    <property type="component" value="Unassembled WGS sequence"/>
</dbReference>
<dbReference type="EMBL" id="SLWL01000003">
    <property type="protein sequence ID" value="TCO14509.1"/>
    <property type="molecule type" value="Genomic_DNA"/>
</dbReference>
<evidence type="ECO:0000313" key="2">
    <source>
        <dbReference type="Proteomes" id="UP000294881"/>
    </source>
</evidence>
<name>A0A4R2GUP0_9HYPH</name>
<keyword evidence="2" id="KW-1185">Reference proteome</keyword>
<reference evidence="1 2" key="1">
    <citation type="submission" date="2019-03" db="EMBL/GenBank/DDBJ databases">
        <title>Genomic Encyclopedia of Type Strains, Phase IV (KMG-IV): sequencing the most valuable type-strain genomes for metagenomic binning, comparative biology and taxonomic classification.</title>
        <authorList>
            <person name="Goeker M."/>
        </authorList>
    </citation>
    <scope>NUCLEOTIDE SEQUENCE [LARGE SCALE GENOMIC DNA]</scope>
    <source>
        <strain evidence="1 2">DSM 22958</strain>
    </source>
</reference>
<proteinExistence type="predicted"/>
<organism evidence="1 2">
    <name type="scientific">Camelimonas lactis</name>
    <dbReference type="NCBI Taxonomy" id="659006"/>
    <lineage>
        <taxon>Bacteria</taxon>
        <taxon>Pseudomonadati</taxon>
        <taxon>Pseudomonadota</taxon>
        <taxon>Alphaproteobacteria</taxon>
        <taxon>Hyphomicrobiales</taxon>
        <taxon>Chelatococcaceae</taxon>
        <taxon>Camelimonas</taxon>
    </lineage>
</organism>
<protein>
    <submittedName>
        <fullName evidence="1">Uncharacterized protein</fullName>
    </submittedName>
</protein>
<comment type="caution">
    <text evidence="1">The sequence shown here is derived from an EMBL/GenBank/DDBJ whole genome shotgun (WGS) entry which is preliminary data.</text>
</comment>
<dbReference type="AlphaFoldDB" id="A0A4R2GUP0"/>